<dbReference type="InterPro" id="IPR027417">
    <property type="entry name" value="P-loop_NTPase"/>
</dbReference>
<dbReference type="InterPro" id="IPR050763">
    <property type="entry name" value="ABC_transporter_ATP-binding"/>
</dbReference>
<keyword evidence="7" id="KW-1185">Reference proteome</keyword>
<evidence type="ECO:0000256" key="1">
    <source>
        <dbReference type="ARBA" id="ARBA00005417"/>
    </source>
</evidence>
<feature type="domain" description="ABC transporter" evidence="5">
    <location>
        <begin position="2"/>
        <end position="214"/>
    </location>
</feature>
<dbReference type="PROSITE" id="PS50893">
    <property type="entry name" value="ABC_TRANSPORTER_2"/>
    <property type="match status" value="1"/>
</dbReference>
<evidence type="ECO:0000256" key="3">
    <source>
        <dbReference type="ARBA" id="ARBA00022741"/>
    </source>
</evidence>
<evidence type="ECO:0000256" key="2">
    <source>
        <dbReference type="ARBA" id="ARBA00022448"/>
    </source>
</evidence>
<sequence>MINVKNLSIKYGKRIILNDINLSLKPGDRVAILGKNGTGKTSLAETIAGVRALQKGTVEIDPIYKNNTRVLFQDVNFDSDLNLKQLFYFYLRICNIFDKELEKTAFVKYELDHVKNKKFKKLSGGEKQKFKLMLTLELKPKFLIVDEISTSLDYEWRSNVLKIIKNYLRNNEDVILLIISHDEKEIRALTDKYYLIEDQSLDPINNLDSLFKTIE</sequence>
<protein>
    <submittedName>
        <fullName evidence="6">ABC-2 type transport system ATP-binding protein</fullName>
    </submittedName>
</protein>
<reference evidence="6" key="1">
    <citation type="submission" date="2023-07" db="EMBL/GenBank/DDBJ databases">
        <title>Genomic Encyclopedia of Type Strains, Phase IV (KMG-IV): sequencing the most valuable type-strain genomes for metagenomic binning, comparative biology and taxonomic classification.</title>
        <authorList>
            <person name="Goeker M."/>
        </authorList>
    </citation>
    <scope>NUCLEOTIDE SEQUENCE [LARGE SCALE GENOMIC DNA]</scope>
    <source>
        <strain evidence="6">DSM 21204</strain>
    </source>
</reference>
<evidence type="ECO:0000313" key="6">
    <source>
        <dbReference type="EMBL" id="MDQ0513929.1"/>
    </source>
</evidence>
<proteinExistence type="inferred from homology"/>
<keyword evidence="4 6" id="KW-0067">ATP-binding</keyword>
<evidence type="ECO:0000259" key="5">
    <source>
        <dbReference type="PROSITE" id="PS50893"/>
    </source>
</evidence>
<dbReference type="InterPro" id="IPR003439">
    <property type="entry name" value="ABC_transporter-like_ATP-bd"/>
</dbReference>
<dbReference type="SUPFAM" id="SSF52540">
    <property type="entry name" value="P-loop containing nucleoside triphosphate hydrolases"/>
    <property type="match status" value="1"/>
</dbReference>
<dbReference type="Proteomes" id="UP001240643">
    <property type="component" value="Unassembled WGS sequence"/>
</dbReference>
<dbReference type="GO" id="GO:0005524">
    <property type="term" value="F:ATP binding"/>
    <property type="evidence" value="ECO:0007669"/>
    <property type="project" value="UniProtKB-KW"/>
</dbReference>
<accession>A0ABU0LZ16</accession>
<dbReference type="Gene3D" id="3.40.50.300">
    <property type="entry name" value="P-loop containing nucleotide triphosphate hydrolases"/>
    <property type="match status" value="1"/>
</dbReference>
<comment type="similarity">
    <text evidence="1">Belongs to the ABC transporter superfamily.</text>
</comment>
<evidence type="ECO:0000256" key="4">
    <source>
        <dbReference type="ARBA" id="ARBA00022840"/>
    </source>
</evidence>
<keyword evidence="3" id="KW-0547">Nucleotide-binding</keyword>
<gene>
    <name evidence="6" type="ORF">J2Z62_000367</name>
</gene>
<dbReference type="Pfam" id="PF00005">
    <property type="entry name" value="ABC_tran"/>
    <property type="match status" value="1"/>
</dbReference>
<dbReference type="PANTHER" id="PTHR42711">
    <property type="entry name" value="ABC TRANSPORTER ATP-BINDING PROTEIN"/>
    <property type="match status" value="1"/>
</dbReference>
<dbReference type="SMART" id="SM00382">
    <property type="entry name" value="AAA"/>
    <property type="match status" value="1"/>
</dbReference>
<comment type="caution">
    <text evidence="6">The sequence shown here is derived from an EMBL/GenBank/DDBJ whole genome shotgun (WGS) entry which is preliminary data.</text>
</comment>
<evidence type="ECO:0000313" key="7">
    <source>
        <dbReference type="Proteomes" id="UP001240643"/>
    </source>
</evidence>
<keyword evidence="2" id="KW-0813">Transport</keyword>
<organism evidence="6 7">
    <name type="scientific">Mycoplasmoides fastidiosum</name>
    <dbReference type="NCBI Taxonomy" id="92758"/>
    <lineage>
        <taxon>Bacteria</taxon>
        <taxon>Bacillati</taxon>
        <taxon>Mycoplasmatota</taxon>
        <taxon>Mycoplasmoidales</taxon>
        <taxon>Mycoplasmoidaceae</taxon>
        <taxon>Mycoplasmoides</taxon>
    </lineage>
</organism>
<dbReference type="RefSeq" id="WP_256547377.1">
    <property type="nucleotide sequence ID" value="NZ_CP101809.1"/>
</dbReference>
<dbReference type="InterPro" id="IPR003593">
    <property type="entry name" value="AAA+_ATPase"/>
</dbReference>
<name>A0ABU0LZ16_9BACT</name>
<dbReference type="PANTHER" id="PTHR42711:SF5">
    <property type="entry name" value="ABC TRANSPORTER ATP-BINDING PROTEIN NATA"/>
    <property type="match status" value="1"/>
</dbReference>
<dbReference type="EMBL" id="JAUSWO010000001">
    <property type="protein sequence ID" value="MDQ0513929.1"/>
    <property type="molecule type" value="Genomic_DNA"/>
</dbReference>